<comment type="caution">
    <text evidence="4">The sequence shown here is derived from an EMBL/GenBank/DDBJ whole genome shotgun (WGS) entry which is preliminary data.</text>
</comment>
<dbReference type="InterPro" id="IPR011990">
    <property type="entry name" value="TPR-like_helical_dom_sf"/>
</dbReference>
<dbReference type="GO" id="GO:0006401">
    <property type="term" value="P:RNA catabolic process"/>
    <property type="evidence" value="ECO:0007669"/>
    <property type="project" value="InterPro"/>
</dbReference>
<dbReference type="Proteomes" id="UP001271007">
    <property type="component" value="Unassembled WGS sequence"/>
</dbReference>
<feature type="repeat" description="TPR" evidence="3">
    <location>
        <begin position="710"/>
        <end position="743"/>
    </location>
</feature>
<protein>
    <submittedName>
        <fullName evidence="4">Superkiller protein 3</fullName>
    </submittedName>
</protein>
<dbReference type="SMART" id="SM00028">
    <property type="entry name" value="TPR"/>
    <property type="match status" value="11"/>
</dbReference>
<evidence type="ECO:0000256" key="1">
    <source>
        <dbReference type="ARBA" id="ARBA00022737"/>
    </source>
</evidence>
<dbReference type="Gene3D" id="1.25.40.10">
    <property type="entry name" value="Tetratricopeptide repeat domain"/>
    <property type="match status" value="6"/>
</dbReference>
<dbReference type="InterPro" id="IPR019734">
    <property type="entry name" value="TPR_rpt"/>
</dbReference>
<keyword evidence="5" id="KW-1185">Reference proteome</keyword>
<keyword evidence="1" id="KW-0677">Repeat</keyword>
<dbReference type="Pfam" id="PF13432">
    <property type="entry name" value="TPR_16"/>
    <property type="match status" value="3"/>
</dbReference>
<dbReference type="PROSITE" id="PS50005">
    <property type="entry name" value="TPR"/>
    <property type="match status" value="6"/>
</dbReference>
<sequence length="1400" mass="154258">MSTKAALKAAKAALDEENYELAITQARAVLASDGNNYFAKLFLGRALEKQHKLEDAAQAYQSAAELKPDDSQAWLGLCSLYEAQGGNKVDEFRQASVHVAEIYANADDKHRCQSTVDKLVGFSKQHGTKTQYKRALEVLLPGSQLYDFLEGRVMHPAQTYTRLIDITEDEEDQSIKQEIATRRTRIGARIGQVTADVKREVFGKSDLERLYQEAINWSTDDEVRRQYEEKLLNRGYEVLVNLPADYKAAKLDQVLTLAEGMVIIQHHFQPAWDLVLETRDLEDLRGLDVNILREYVASFPDSGLGKVLKGWLSSELSPFPAPKHDSSDDEVEAPLSAEDRLLLMTDGLSSAEHSPFSYRLVSDYYLHLEENESAADTSRAGLKSANTEAAKFGMRLQSTRDALNSVLATALVHYQAPRNHAEARKLFEDILARKQNATPALIGLGLIFEENEDYGDAIGFLSRALDADKSNVRVGTELAWCRALSGEYAQAQQELEAYLPDMKADDPRARDLRAQVLYRIGICRWELDMSKKIRKDRDGAYSYFLAAIKTNVSFAPAYTSLGVYYVDYAKDKKRGRQCFQKAFELSPAETNAAERLARSYAYQGDWDIVEVIAQRVVDTGRARPPPGSKRKGLSWPYSALGVVLMNKQEYQQAITSFLAALRINPSDYQAYVGLGESYHNSGRYNSALRTFNYALEPHDGVKMIGDEEKWFARYMLANVHRELGDYDEAITGLEGVLAERPDEFGVLMSLLQTFVEKSWRCVETGLFGRAVSSASDAIKTASQVASSRPNAFNMWKAIGDACLTFSWVQSKGDSLPAEDLRQLFAGSADAGAYEQMSDIDHISLDSVQSSLNGTIQGHMTAILSGILAYKRAIHACSHEIHAQAVAWYNLGLAEQRAFTCADLKAGKRYLRAAVRCFKRAIELEAGNAEFWNALGVATTTLNPKVAQHSFVRSLHLNELNAKVWANLGVMYLLHSDYELAHQSFGRAQSTDPDYAHAWVGEGLIAMLEGKNEEALSHFTHAFEISDSVSVITKRQYALSLFDHLLATPASNDLTALVRPIFALQQLQRQTVHDLPYQHLAALYFERVGNYSAAIEALTSLCTAAEADYEATESLAALARFALAKSDLARNQWAHQDYGSAAENAETALDLSSDAESSGLDSEARTKLRLSAHLTAGLALYCIDRTTDAIAMFKTALEESAHDPDVVCSLVKVLWAQGGVDEKAVAREQLFECVEKSPEHVGAVTLLGAIAALEDDADTATAVKDDLVSLRTKEGLNMSDGSDIEKLLTALAVLLSSSSRRSADEVALSHAQAAAKLSPASPQAWTELAERCEDPEAQQYASSMALQTVQKAVPPYGRLEPQDLAKASASAGSAGDAQRAIALAPWVGDGWETMAEILEGR</sequence>
<accession>A0AAJ0D9D0</accession>
<dbReference type="EMBL" id="JAWDJX010000039">
    <property type="protein sequence ID" value="KAK3049478.1"/>
    <property type="molecule type" value="Genomic_DNA"/>
</dbReference>
<dbReference type="InterPro" id="IPR039226">
    <property type="entry name" value="Ski3/TTC37"/>
</dbReference>
<feature type="repeat" description="TPR" evidence="3">
    <location>
        <begin position="634"/>
        <end position="667"/>
    </location>
</feature>
<dbReference type="PANTHER" id="PTHR15704:SF7">
    <property type="entry name" value="SUPERKILLER COMPLEX PROTEIN 3"/>
    <property type="match status" value="1"/>
</dbReference>
<organism evidence="4 5">
    <name type="scientific">Extremus antarcticus</name>
    <dbReference type="NCBI Taxonomy" id="702011"/>
    <lineage>
        <taxon>Eukaryota</taxon>
        <taxon>Fungi</taxon>
        <taxon>Dikarya</taxon>
        <taxon>Ascomycota</taxon>
        <taxon>Pezizomycotina</taxon>
        <taxon>Dothideomycetes</taxon>
        <taxon>Dothideomycetidae</taxon>
        <taxon>Mycosphaerellales</taxon>
        <taxon>Extremaceae</taxon>
        <taxon>Extremus</taxon>
    </lineage>
</organism>
<dbReference type="GO" id="GO:0055087">
    <property type="term" value="C:Ski complex"/>
    <property type="evidence" value="ECO:0007669"/>
    <property type="project" value="InterPro"/>
</dbReference>
<feature type="repeat" description="TPR" evidence="3">
    <location>
        <begin position="668"/>
        <end position="701"/>
    </location>
</feature>
<evidence type="ECO:0000256" key="3">
    <source>
        <dbReference type="PROSITE-ProRule" id="PRU00339"/>
    </source>
</evidence>
<proteinExistence type="predicted"/>
<evidence type="ECO:0000313" key="4">
    <source>
        <dbReference type="EMBL" id="KAK3049478.1"/>
    </source>
</evidence>
<gene>
    <name evidence="4" type="primary">SKI3</name>
    <name evidence="4" type="ORF">LTR09_009145</name>
</gene>
<dbReference type="Pfam" id="PF13176">
    <property type="entry name" value="TPR_7"/>
    <property type="match status" value="1"/>
</dbReference>
<dbReference type="Pfam" id="PF18833">
    <property type="entry name" value="TPR_22"/>
    <property type="match status" value="1"/>
</dbReference>
<dbReference type="SUPFAM" id="SSF48452">
    <property type="entry name" value="TPR-like"/>
    <property type="match status" value="5"/>
</dbReference>
<reference evidence="4" key="1">
    <citation type="submission" date="2023-04" db="EMBL/GenBank/DDBJ databases">
        <title>Black Yeasts Isolated from many extreme environments.</title>
        <authorList>
            <person name="Coleine C."/>
            <person name="Stajich J.E."/>
            <person name="Selbmann L."/>
        </authorList>
    </citation>
    <scope>NUCLEOTIDE SEQUENCE</scope>
    <source>
        <strain evidence="4">CCFEE 5312</strain>
    </source>
</reference>
<dbReference type="InterPro" id="IPR040962">
    <property type="entry name" value="TPR_22"/>
</dbReference>
<dbReference type="Pfam" id="PF14559">
    <property type="entry name" value="TPR_19"/>
    <property type="match status" value="1"/>
</dbReference>
<feature type="repeat" description="TPR" evidence="3">
    <location>
        <begin position="438"/>
        <end position="471"/>
    </location>
</feature>
<keyword evidence="2 3" id="KW-0802">TPR repeat</keyword>
<evidence type="ECO:0000313" key="5">
    <source>
        <dbReference type="Proteomes" id="UP001271007"/>
    </source>
</evidence>
<evidence type="ECO:0000256" key="2">
    <source>
        <dbReference type="ARBA" id="ARBA00022803"/>
    </source>
</evidence>
<name>A0AAJ0D9D0_9PEZI</name>
<feature type="repeat" description="TPR" evidence="3">
    <location>
        <begin position="961"/>
        <end position="994"/>
    </location>
</feature>
<feature type="repeat" description="TPR" evidence="3">
    <location>
        <begin position="37"/>
        <end position="70"/>
    </location>
</feature>
<dbReference type="PANTHER" id="PTHR15704">
    <property type="entry name" value="SUPERKILLER 3 PROTEIN-RELATED"/>
    <property type="match status" value="1"/>
</dbReference>